<dbReference type="RefSeq" id="WP_026745905.1">
    <property type="nucleotide sequence ID" value="NZ_AP019823.1"/>
</dbReference>
<comment type="subcellular location">
    <subcellularLocation>
        <location evidence="1 9">Cell membrane</location>
        <topology evidence="1 9">Peripheral membrane protein</topology>
    </subcellularLocation>
</comment>
<dbReference type="NCBIfam" id="TIGR01166">
    <property type="entry name" value="cbiO"/>
    <property type="match status" value="1"/>
</dbReference>
<dbReference type="PANTHER" id="PTHR43553:SF24">
    <property type="entry name" value="ENERGY-COUPLING FACTOR TRANSPORTER ATP-BINDING PROTEIN ECFA1"/>
    <property type="match status" value="1"/>
</dbReference>
<dbReference type="KEGG" id="lhf:JCM16775_2411"/>
<evidence type="ECO:0000256" key="6">
    <source>
        <dbReference type="ARBA" id="ARBA00022840"/>
    </source>
</evidence>
<dbReference type="GO" id="GO:0006824">
    <property type="term" value="P:cobalt ion transport"/>
    <property type="evidence" value="ECO:0007669"/>
    <property type="project" value="InterPro"/>
</dbReference>
<dbReference type="EMBL" id="AP019823">
    <property type="protein sequence ID" value="BBM39674.1"/>
    <property type="molecule type" value="Genomic_DNA"/>
</dbReference>
<protein>
    <recommendedName>
        <fullName evidence="9">ABC transporter ATP-binding protein</fullName>
    </recommendedName>
</protein>
<dbReference type="InterPro" id="IPR003439">
    <property type="entry name" value="ABC_transporter-like_ATP-bd"/>
</dbReference>
<evidence type="ECO:0000256" key="4">
    <source>
        <dbReference type="ARBA" id="ARBA00022475"/>
    </source>
</evidence>
<evidence type="ECO:0000256" key="2">
    <source>
        <dbReference type="ARBA" id="ARBA00005417"/>
    </source>
</evidence>
<dbReference type="InterPro" id="IPR003593">
    <property type="entry name" value="AAA+_ATPase"/>
</dbReference>
<evidence type="ECO:0000256" key="5">
    <source>
        <dbReference type="ARBA" id="ARBA00022741"/>
    </source>
</evidence>
<dbReference type="InterPro" id="IPR017871">
    <property type="entry name" value="ABC_transporter-like_CS"/>
</dbReference>
<dbReference type="GO" id="GO:0005524">
    <property type="term" value="F:ATP binding"/>
    <property type="evidence" value="ECO:0007669"/>
    <property type="project" value="UniProtKB-UniRule"/>
</dbReference>
<evidence type="ECO:0000256" key="8">
    <source>
        <dbReference type="ARBA" id="ARBA00023136"/>
    </source>
</evidence>
<dbReference type="InterPro" id="IPR027417">
    <property type="entry name" value="P-loop_NTPase"/>
</dbReference>
<sequence>MLRLENITFSYDEDTEALKDVTLNIEKGKKTLFLGENGSGKSTLFLIMNGLLKAQKGNIYFEEKKIEHKKKNLEELRKKVGIIFQDPEIQIFAPLVFQEVAYGPENLGYSKEEVEKNVNRAMKEINITDLKDRPCHHLSYGQKKRVSIAAITAMEPELLILDEPTAWLDSKNTKRVSEILDNFSKAGKTMVVSTHDTDFAYEFADYIYVLEKGRIVRQGSRDEVFEDFEFLKKLNLNIPNVLKIKSYLKYKNLDENDYYKFLEEKNLL</sequence>
<dbReference type="Gene3D" id="3.40.50.300">
    <property type="entry name" value="P-loop containing nucleotide triphosphate hydrolases"/>
    <property type="match status" value="1"/>
</dbReference>
<dbReference type="GO" id="GO:0043190">
    <property type="term" value="C:ATP-binding cassette (ABC) transporter complex"/>
    <property type="evidence" value="ECO:0007669"/>
    <property type="project" value="TreeGrafter"/>
</dbReference>
<dbReference type="OrthoDB" id="9784332at2"/>
<dbReference type="AlphaFoldDB" id="A0A510JK52"/>
<dbReference type="SUPFAM" id="SSF52540">
    <property type="entry name" value="P-loop containing nucleoside triphosphate hydrolases"/>
    <property type="match status" value="1"/>
</dbReference>
<keyword evidence="3 9" id="KW-0813">Transport</keyword>
<evidence type="ECO:0000313" key="11">
    <source>
        <dbReference type="EMBL" id="BBM39674.1"/>
    </source>
</evidence>
<reference evidence="11 12" key="1">
    <citation type="submission" date="2019-07" db="EMBL/GenBank/DDBJ databases">
        <title>Complete Genome Sequence of Leptotrichia hofstadii Strain JCM16775.</title>
        <authorList>
            <person name="Watanabe S."/>
            <person name="Cui L."/>
        </authorList>
    </citation>
    <scope>NUCLEOTIDE SEQUENCE [LARGE SCALE GENOMIC DNA]</scope>
    <source>
        <strain evidence="11 12">JCM16775</strain>
    </source>
</reference>
<proteinExistence type="inferred from homology"/>
<dbReference type="SMART" id="SM00382">
    <property type="entry name" value="AAA"/>
    <property type="match status" value="1"/>
</dbReference>
<evidence type="ECO:0000313" key="12">
    <source>
        <dbReference type="Proteomes" id="UP000321892"/>
    </source>
</evidence>
<dbReference type="InterPro" id="IPR005876">
    <property type="entry name" value="Co_trans_ATP-bd"/>
</dbReference>
<keyword evidence="6 9" id="KW-0067">ATP-binding</keyword>
<dbReference type="InterPro" id="IPR050095">
    <property type="entry name" value="ECF_ABC_transporter_ATP-bd"/>
</dbReference>
<keyword evidence="7" id="KW-1278">Translocase</keyword>
<feature type="domain" description="ABC transporter" evidence="10">
    <location>
        <begin position="2"/>
        <end position="237"/>
    </location>
</feature>
<keyword evidence="5 9" id="KW-0547">Nucleotide-binding</keyword>
<dbReference type="GO" id="GO:0016887">
    <property type="term" value="F:ATP hydrolysis activity"/>
    <property type="evidence" value="ECO:0007669"/>
    <property type="project" value="InterPro"/>
</dbReference>
<dbReference type="InterPro" id="IPR015856">
    <property type="entry name" value="ABC_transpr_CbiO/EcfA_su"/>
</dbReference>
<evidence type="ECO:0000256" key="3">
    <source>
        <dbReference type="ARBA" id="ARBA00022448"/>
    </source>
</evidence>
<evidence type="ECO:0000256" key="7">
    <source>
        <dbReference type="ARBA" id="ARBA00022967"/>
    </source>
</evidence>
<dbReference type="GO" id="GO:0042626">
    <property type="term" value="F:ATPase-coupled transmembrane transporter activity"/>
    <property type="evidence" value="ECO:0007669"/>
    <property type="project" value="TreeGrafter"/>
</dbReference>
<dbReference type="FunFam" id="3.40.50.300:FF:000224">
    <property type="entry name" value="Energy-coupling factor transporter ATP-binding protein EcfA"/>
    <property type="match status" value="1"/>
</dbReference>
<accession>A0A510JK52</accession>
<keyword evidence="8 9" id="KW-0472">Membrane</keyword>
<name>A0A510JK52_9FUSO</name>
<dbReference type="CDD" id="cd03225">
    <property type="entry name" value="ABC_cobalt_CbiO_domain1"/>
    <property type="match status" value="1"/>
</dbReference>
<keyword evidence="4 9" id="KW-1003">Cell membrane</keyword>
<dbReference type="Proteomes" id="UP000321892">
    <property type="component" value="Chromosome"/>
</dbReference>
<evidence type="ECO:0000256" key="1">
    <source>
        <dbReference type="ARBA" id="ARBA00004202"/>
    </source>
</evidence>
<comment type="function">
    <text evidence="9">Part of an ABC transporter complex. Responsible for energy coupling to the transport system.</text>
</comment>
<gene>
    <name evidence="11" type="ORF">JCM16775_2411</name>
</gene>
<keyword evidence="12" id="KW-1185">Reference proteome</keyword>
<comment type="similarity">
    <text evidence="2 9">Belongs to the ABC transporter superfamily.</text>
</comment>
<dbReference type="PANTHER" id="PTHR43553">
    <property type="entry name" value="HEAVY METAL TRANSPORTER"/>
    <property type="match status" value="1"/>
</dbReference>
<dbReference type="PROSITE" id="PS50893">
    <property type="entry name" value="ABC_TRANSPORTER_2"/>
    <property type="match status" value="1"/>
</dbReference>
<organism evidence="11 12">
    <name type="scientific">Leptotrichia hofstadii</name>
    <dbReference type="NCBI Taxonomy" id="157688"/>
    <lineage>
        <taxon>Bacteria</taxon>
        <taxon>Fusobacteriati</taxon>
        <taxon>Fusobacteriota</taxon>
        <taxon>Fusobacteriia</taxon>
        <taxon>Fusobacteriales</taxon>
        <taxon>Leptotrichiaceae</taxon>
        <taxon>Leptotrichia</taxon>
    </lineage>
</organism>
<evidence type="ECO:0000259" key="10">
    <source>
        <dbReference type="PROSITE" id="PS50893"/>
    </source>
</evidence>
<dbReference type="Pfam" id="PF00005">
    <property type="entry name" value="ABC_tran"/>
    <property type="match status" value="1"/>
</dbReference>
<dbReference type="PROSITE" id="PS00211">
    <property type="entry name" value="ABC_TRANSPORTER_1"/>
    <property type="match status" value="1"/>
</dbReference>
<evidence type="ECO:0000256" key="9">
    <source>
        <dbReference type="RuleBase" id="RU364103"/>
    </source>
</evidence>